<evidence type="ECO:0000313" key="1">
    <source>
        <dbReference type="EMBL" id="KRQ86053.1"/>
    </source>
</evidence>
<dbReference type="STRING" id="908809.ABG79_02185"/>
<evidence type="ECO:0000313" key="2">
    <source>
        <dbReference type="Proteomes" id="UP000052015"/>
    </source>
</evidence>
<protein>
    <recommendedName>
        <fullName evidence="3">DUF3168 domain-containing protein</fullName>
    </recommendedName>
</protein>
<dbReference type="Pfam" id="PF12691">
    <property type="entry name" value="Phage_tail_terminator_6"/>
    <property type="match status" value="1"/>
</dbReference>
<dbReference type="InterPro" id="IPR024411">
    <property type="entry name" value="Tail_terminator_phage"/>
</dbReference>
<sequence length="123" mass="14114">MLLDIGQYLQEQSIGLLGTDIFLSLLPDDVDNCIALFEYGGEAPELHSNIEKPRLQVMVRNVDYQTGRMKIEQVKNILHGLSERIINGKRYLLIKALQSPEFLGYDENNRAEFVCNFEIIKEV</sequence>
<keyword evidence="2" id="KW-1185">Reference proteome</keyword>
<dbReference type="AlphaFoldDB" id="A0A0R3JZM8"/>
<dbReference type="OrthoDB" id="2989795at2"/>
<name>A0A0R3JZM8_CALMK</name>
<dbReference type="Proteomes" id="UP000052015">
    <property type="component" value="Unassembled WGS sequence"/>
</dbReference>
<comment type="caution">
    <text evidence="1">The sequence shown here is derived from an EMBL/GenBank/DDBJ whole genome shotgun (WGS) entry which is preliminary data.</text>
</comment>
<evidence type="ECO:0008006" key="3">
    <source>
        <dbReference type="Google" id="ProtNLM"/>
    </source>
</evidence>
<organism evidence="1 2">
    <name type="scientific">Caloramator mitchellensis</name>
    <dbReference type="NCBI Taxonomy" id="908809"/>
    <lineage>
        <taxon>Bacteria</taxon>
        <taxon>Bacillati</taxon>
        <taxon>Bacillota</taxon>
        <taxon>Clostridia</taxon>
        <taxon>Eubacteriales</taxon>
        <taxon>Clostridiaceae</taxon>
        <taxon>Caloramator</taxon>
    </lineage>
</organism>
<proteinExistence type="predicted"/>
<dbReference type="EMBL" id="LKHP01000017">
    <property type="protein sequence ID" value="KRQ86053.1"/>
    <property type="molecule type" value="Genomic_DNA"/>
</dbReference>
<dbReference type="RefSeq" id="WP_057979474.1">
    <property type="nucleotide sequence ID" value="NZ_LKHP01000017.1"/>
</dbReference>
<reference evidence="1 2" key="1">
    <citation type="submission" date="2015-09" db="EMBL/GenBank/DDBJ databases">
        <title>Draft genome sequence of a Caloramator mitchellensis, a moderate thermophile from the Great Artesian Basin of Australia.</title>
        <authorList>
            <person name="Patel B.K."/>
        </authorList>
    </citation>
    <scope>NUCLEOTIDE SEQUENCE [LARGE SCALE GENOMIC DNA]</scope>
    <source>
        <strain evidence="1 2">VF08</strain>
    </source>
</reference>
<gene>
    <name evidence="1" type="ORF">ABG79_02185</name>
</gene>
<accession>A0A0R3JZM8</accession>